<evidence type="ECO:0000313" key="5">
    <source>
        <dbReference type="Proteomes" id="UP001339167"/>
    </source>
</evidence>
<dbReference type="Pfam" id="PF04245">
    <property type="entry name" value="NA37"/>
    <property type="match status" value="1"/>
</dbReference>
<gene>
    <name evidence="4" type="primary">yejK</name>
    <name evidence="4" type="ORF">QWF21_13130</name>
</gene>
<comment type="caution">
    <text evidence="4">The sequence shown here is derived from an EMBL/GenBank/DDBJ whole genome shotgun (WGS) entry which is preliminary data.</text>
</comment>
<reference evidence="4 5" key="1">
    <citation type="submission" date="2023-06" db="EMBL/GenBank/DDBJ databases">
        <title>Alkalimonas sp., MEB004 an alkaliphilic bacterium isolated from Lonar Lake, India.</title>
        <authorList>
            <person name="Joshi A."/>
            <person name="Thite S."/>
        </authorList>
    </citation>
    <scope>NUCLEOTIDE SEQUENCE [LARGE SCALE GENOMIC DNA]</scope>
    <source>
        <strain evidence="4 5">MEB004</strain>
    </source>
</reference>
<dbReference type="InterPro" id="IPR007358">
    <property type="entry name" value="Nucleoid_associated_NdpA"/>
</dbReference>
<comment type="subcellular location">
    <subcellularLocation>
        <location evidence="1">Cytoplasm</location>
        <location evidence="1">Nucleoid</location>
    </subcellularLocation>
</comment>
<evidence type="ECO:0000256" key="3">
    <source>
        <dbReference type="ARBA" id="ARBA00022490"/>
    </source>
</evidence>
<dbReference type="Proteomes" id="UP001339167">
    <property type="component" value="Unassembled WGS sequence"/>
</dbReference>
<organism evidence="4 5">
    <name type="scientific">Alkalimonas mucilaginosa</name>
    <dbReference type="NCBI Taxonomy" id="3057676"/>
    <lineage>
        <taxon>Bacteria</taxon>
        <taxon>Pseudomonadati</taxon>
        <taxon>Pseudomonadota</taxon>
        <taxon>Gammaproteobacteria</taxon>
        <taxon>Alkalimonas</taxon>
    </lineage>
</organism>
<dbReference type="EMBL" id="JAUGZK010000010">
    <property type="protein sequence ID" value="MEE2025189.1"/>
    <property type="molecule type" value="Genomic_DNA"/>
</dbReference>
<evidence type="ECO:0000256" key="2">
    <source>
        <dbReference type="ARBA" id="ARBA00009035"/>
    </source>
</evidence>
<dbReference type="PANTHER" id="PTHR38772:SF1">
    <property type="entry name" value="NUCLEOID-ASSOCIATED PROTEIN YEJK"/>
    <property type="match status" value="1"/>
</dbReference>
<sequence length="339" mass="38329">MSVDVFQLTIHYLELDEQQAPQIREPQALVPTNAQVCHLLEQLHLSYNGKPAKGYARFSEEKSPLVQDSLEQWLQQPEDFLQLAKTAAAELVRQLTEHQLAESGYLLISHYRYLATDYLLLCLLGSKEHFSVTAELDLAAAKHLDIARMQLAARIDLTEYQLNRNHPHAISFIRGRAGRKVADFFLDFLGCAEGSDAKENSKQMLSSVEEYLSAAEFDPTEKNQVRQQVYQYCEEQSKQGQDVVLKELSEAMDPDDQHGFLHYCAEQQLAVAEQFPVEVKSLKTLVKFSGAGAGVSVSFEQKHLGERVVYDPQQDTLTIRGVPPNLKDQLQRFFATAQS</sequence>
<evidence type="ECO:0000256" key="1">
    <source>
        <dbReference type="ARBA" id="ARBA00004453"/>
    </source>
</evidence>
<comment type="similarity">
    <text evidence="2">Belongs to the YejK family.</text>
</comment>
<proteinExistence type="inferred from homology"/>
<name>A0ABU7JHL4_9GAMM</name>
<keyword evidence="3" id="KW-0963">Cytoplasm</keyword>
<dbReference type="NCBIfam" id="NF001557">
    <property type="entry name" value="PRK00378.1"/>
    <property type="match status" value="1"/>
</dbReference>
<dbReference type="PANTHER" id="PTHR38772">
    <property type="match status" value="1"/>
</dbReference>
<evidence type="ECO:0000313" key="4">
    <source>
        <dbReference type="EMBL" id="MEE2025189.1"/>
    </source>
</evidence>
<dbReference type="RefSeq" id="WP_330088509.1">
    <property type="nucleotide sequence ID" value="NZ_JAUGZK010000010.1"/>
</dbReference>
<keyword evidence="5" id="KW-1185">Reference proteome</keyword>
<accession>A0ABU7JHL4</accession>
<protein>
    <submittedName>
        <fullName evidence="4">Nucleoid-associated protein YejK</fullName>
    </submittedName>
</protein>